<dbReference type="AlphaFoldDB" id="A0A9J5W3X9"/>
<sequence>MWQLENPPMLHSYRETNKVADILAKEGAKLESLNSFILWTIPPLFVIGILETDKARTTFARHDKPNNSTSIYCYLQLTPSTNFSSSTALPVHCNDAHYKKTTKLWRFIYRGLKKPPLRIQFVVFVSIPTK</sequence>
<accession>A0A9J5W3X9</accession>
<proteinExistence type="predicted"/>
<organism evidence="1 2">
    <name type="scientific">Solanum commersonii</name>
    <name type="common">Commerson's wild potato</name>
    <name type="synonym">Commerson's nightshade</name>
    <dbReference type="NCBI Taxonomy" id="4109"/>
    <lineage>
        <taxon>Eukaryota</taxon>
        <taxon>Viridiplantae</taxon>
        <taxon>Streptophyta</taxon>
        <taxon>Embryophyta</taxon>
        <taxon>Tracheophyta</taxon>
        <taxon>Spermatophyta</taxon>
        <taxon>Magnoliopsida</taxon>
        <taxon>eudicotyledons</taxon>
        <taxon>Gunneridae</taxon>
        <taxon>Pentapetalae</taxon>
        <taxon>asterids</taxon>
        <taxon>lamiids</taxon>
        <taxon>Solanales</taxon>
        <taxon>Solanaceae</taxon>
        <taxon>Solanoideae</taxon>
        <taxon>Solaneae</taxon>
        <taxon>Solanum</taxon>
    </lineage>
</organism>
<dbReference type="EMBL" id="JACXVP010000012">
    <property type="protein sequence ID" value="KAG5570243.1"/>
    <property type="molecule type" value="Genomic_DNA"/>
</dbReference>
<evidence type="ECO:0000313" key="2">
    <source>
        <dbReference type="Proteomes" id="UP000824120"/>
    </source>
</evidence>
<dbReference type="Proteomes" id="UP000824120">
    <property type="component" value="Chromosome 12"/>
</dbReference>
<comment type="caution">
    <text evidence="1">The sequence shown here is derived from an EMBL/GenBank/DDBJ whole genome shotgun (WGS) entry which is preliminary data.</text>
</comment>
<keyword evidence="2" id="KW-1185">Reference proteome</keyword>
<dbReference type="OrthoDB" id="1306056at2759"/>
<evidence type="ECO:0000313" key="1">
    <source>
        <dbReference type="EMBL" id="KAG5570243.1"/>
    </source>
</evidence>
<protein>
    <submittedName>
        <fullName evidence="1">Uncharacterized protein</fullName>
    </submittedName>
</protein>
<name>A0A9J5W3X9_SOLCO</name>
<reference evidence="1 2" key="1">
    <citation type="submission" date="2020-09" db="EMBL/GenBank/DDBJ databases">
        <title>De no assembly of potato wild relative species, Solanum commersonii.</title>
        <authorList>
            <person name="Cho K."/>
        </authorList>
    </citation>
    <scope>NUCLEOTIDE SEQUENCE [LARGE SCALE GENOMIC DNA]</scope>
    <source>
        <strain evidence="1">LZ3.2</strain>
        <tissue evidence="1">Leaf</tissue>
    </source>
</reference>
<gene>
    <name evidence="1" type="ORF">H5410_060009</name>
</gene>